<reference evidence="3" key="2">
    <citation type="submission" date="2015-01" db="EMBL/GenBank/DDBJ databases">
        <title>Evolutionary Origins and Diversification of the Mycorrhizal Mutualists.</title>
        <authorList>
            <consortium name="DOE Joint Genome Institute"/>
            <consortium name="Mycorrhizal Genomics Consortium"/>
            <person name="Kohler A."/>
            <person name="Kuo A."/>
            <person name="Nagy L.G."/>
            <person name="Floudas D."/>
            <person name="Copeland A."/>
            <person name="Barry K.W."/>
            <person name="Cichocki N."/>
            <person name="Veneault-Fourrey C."/>
            <person name="LaButti K."/>
            <person name="Lindquist E.A."/>
            <person name="Lipzen A."/>
            <person name="Lundell T."/>
            <person name="Morin E."/>
            <person name="Murat C."/>
            <person name="Riley R."/>
            <person name="Ohm R."/>
            <person name="Sun H."/>
            <person name="Tunlid A."/>
            <person name="Henrissat B."/>
            <person name="Grigoriev I.V."/>
            <person name="Hibbett D.S."/>
            <person name="Martin F."/>
        </authorList>
    </citation>
    <scope>NUCLEOTIDE SEQUENCE [LARGE SCALE GENOMIC DNA]</scope>
    <source>
        <strain evidence="3">Zn</strain>
    </source>
</reference>
<evidence type="ECO:0000256" key="1">
    <source>
        <dbReference type="SAM" id="MobiDB-lite"/>
    </source>
</evidence>
<dbReference type="Proteomes" id="UP000054321">
    <property type="component" value="Unassembled WGS sequence"/>
</dbReference>
<dbReference type="EMBL" id="KN832880">
    <property type="protein sequence ID" value="KIM98695.1"/>
    <property type="molecule type" value="Genomic_DNA"/>
</dbReference>
<name>A0A0C3GRN5_OIDMZ</name>
<dbReference type="InParanoid" id="A0A0C3GRN5"/>
<gene>
    <name evidence="2" type="ORF">OIDMADRAFT_57041</name>
</gene>
<reference evidence="2 3" key="1">
    <citation type="submission" date="2014-04" db="EMBL/GenBank/DDBJ databases">
        <authorList>
            <consortium name="DOE Joint Genome Institute"/>
            <person name="Kuo A."/>
            <person name="Martino E."/>
            <person name="Perotto S."/>
            <person name="Kohler A."/>
            <person name="Nagy L.G."/>
            <person name="Floudas D."/>
            <person name="Copeland A."/>
            <person name="Barry K.W."/>
            <person name="Cichocki N."/>
            <person name="Veneault-Fourrey C."/>
            <person name="LaButti K."/>
            <person name="Lindquist E.A."/>
            <person name="Lipzen A."/>
            <person name="Lundell T."/>
            <person name="Morin E."/>
            <person name="Murat C."/>
            <person name="Sun H."/>
            <person name="Tunlid A."/>
            <person name="Henrissat B."/>
            <person name="Grigoriev I.V."/>
            <person name="Hibbett D.S."/>
            <person name="Martin F."/>
            <person name="Nordberg H.P."/>
            <person name="Cantor M.N."/>
            <person name="Hua S.X."/>
        </authorList>
    </citation>
    <scope>NUCLEOTIDE SEQUENCE [LARGE SCALE GENOMIC DNA]</scope>
    <source>
        <strain evidence="2 3">Zn</strain>
    </source>
</reference>
<organism evidence="2 3">
    <name type="scientific">Oidiodendron maius (strain Zn)</name>
    <dbReference type="NCBI Taxonomy" id="913774"/>
    <lineage>
        <taxon>Eukaryota</taxon>
        <taxon>Fungi</taxon>
        <taxon>Dikarya</taxon>
        <taxon>Ascomycota</taxon>
        <taxon>Pezizomycotina</taxon>
        <taxon>Leotiomycetes</taxon>
        <taxon>Leotiomycetes incertae sedis</taxon>
        <taxon>Myxotrichaceae</taxon>
        <taxon>Oidiodendron</taxon>
    </lineage>
</organism>
<evidence type="ECO:0000313" key="2">
    <source>
        <dbReference type="EMBL" id="KIM98695.1"/>
    </source>
</evidence>
<dbReference type="HOGENOM" id="CLU_018991_0_0_1"/>
<dbReference type="AlphaFoldDB" id="A0A0C3GRN5"/>
<feature type="region of interest" description="Disordered" evidence="1">
    <location>
        <begin position="470"/>
        <end position="491"/>
    </location>
</feature>
<sequence length="683" mass="78023">MSSPVSFGDIVRALELIDWIRTTCIDPDNNAQVKYLEFKREIEGFENRLIEFRDALRLAIAQVDGQASRLLDAVPRHEVLKQEADTLIGDFVSTLTDCQTLLRAHAVFDSRRGTILDNLFWHTSTQAQVEDLRRRIQAHADKISLFVEPVRLQLATDTAAQTHDILEILMEHVGLSRRIELPNIPSSLDEKFRDALSRHNTIQIVHPYRIPLEEGIDIMTLHYRKSTAVSNGSVTDQTVEQYLHLLKAHWLVEILLKSDSLKKTRPGHLYRRIIKQVRESIAEQYEREEISRYTEDELCALNMSDFYIWPPKVVVPEPPLTEPAGREEMLVRLPMASSPSNETREIFVFRADDRNLRIVYQRSSNDQNQGIRETETFFDLQSDRLIPLYAIATGPRTEWSMQVFYGNGRSQADYPLQTRSDAFKFQQAFIRYETTAYSKDVSCTVTQKKIWPSRDGQHVFDGEIQLLQWPIPNPPPSSPRSPPPNGTMSSMRIQSSFSRASWSFSDANPSLTTVSEAESGKVVVVTALPPPPLIIAFTQDAGTYAFWQIELDRIEIETCHPKALILGFRAKKNGDPFPAHIFRVKKSELASWDLCTLFSDRKVSSNNKKSKDQPKVKTLECTHLALEFSNDKAKEEFEFNLLSVKTLWQKQLKDVGCARSVAEREAQTPRLAVSTRGYSSVND</sequence>
<protein>
    <submittedName>
        <fullName evidence="2">Uncharacterized protein</fullName>
    </submittedName>
</protein>
<evidence type="ECO:0000313" key="3">
    <source>
        <dbReference type="Proteomes" id="UP000054321"/>
    </source>
</evidence>
<keyword evidence="3" id="KW-1185">Reference proteome</keyword>
<feature type="compositionally biased region" description="Pro residues" evidence="1">
    <location>
        <begin position="471"/>
        <end position="485"/>
    </location>
</feature>
<proteinExistence type="predicted"/>
<accession>A0A0C3GRN5</accession>
<dbReference type="OrthoDB" id="5400409at2759"/>